<reference evidence="4 5" key="1">
    <citation type="submission" date="2018-04" db="EMBL/GenBank/DDBJ databases">
        <title>Genomic Encyclopedia of Type Strains, Phase IV (KMG-IV): sequencing the most valuable type-strain genomes for metagenomic binning, comparative biology and taxonomic classification.</title>
        <authorList>
            <person name="Goeker M."/>
        </authorList>
    </citation>
    <scope>NUCLEOTIDE SEQUENCE [LARGE SCALE GENOMIC DNA]</scope>
    <source>
        <strain evidence="4 5">DSM 45771</strain>
    </source>
</reference>
<feature type="site" description="Participates in a stacking interaction with the thymidine ring of dTDP-4-oxo-6-deoxyglucose" evidence="3">
    <location>
        <position position="138"/>
    </location>
</feature>
<proteinExistence type="inferred from homology"/>
<comment type="caution">
    <text evidence="4">The sequence shown here is derived from an EMBL/GenBank/DDBJ whole genome shotgun (WGS) entry which is preliminary data.</text>
</comment>
<dbReference type="EMBL" id="QEKW01000006">
    <property type="protein sequence ID" value="PVZ09558.1"/>
    <property type="molecule type" value="Genomic_DNA"/>
</dbReference>
<dbReference type="PANTHER" id="PTHR21047">
    <property type="entry name" value="DTDP-6-DEOXY-D-GLUCOSE-3,5 EPIMERASE"/>
    <property type="match status" value="1"/>
</dbReference>
<sequence length="202" mass="21590">METEELAVPGAWRFTPPVFPDARGLFAAPFQGEHFRAAVGHPLELAQANTSVSRRGVLRGIHYADVPPGQAKYVHCVAGSVLDVVVDLRTGSPTFGRWEAVRLDPATMTAVYLSEGLGHAFLALEDGTVTSYLCSTPYDPAAEHGVDPLDPALGLPWERYVAAGDLVLSGKDREAPTLVEAREAGMLPTIEACRARRAELGG</sequence>
<dbReference type="GO" id="GO:0000271">
    <property type="term" value="P:polysaccharide biosynthetic process"/>
    <property type="evidence" value="ECO:0007669"/>
    <property type="project" value="TreeGrafter"/>
</dbReference>
<dbReference type="InterPro" id="IPR014710">
    <property type="entry name" value="RmlC-like_jellyroll"/>
</dbReference>
<accession>A0A2U1FBL0</accession>
<dbReference type="SUPFAM" id="SSF51182">
    <property type="entry name" value="RmlC-like cupins"/>
    <property type="match status" value="1"/>
</dbReference>
<dbReference type="CDD" id="cd00438">
    <property type="entry name" value="cupin_RmlC"/>
    <property type="match status" value="1"/>
</dbReference>
<dbReference type="GO" id="GO:0008830">
    <property type="term" value="F:dTDP-4-dehydrorhamnose 3,5-epimerase activity"/>
    <property type="evidence" value="ECO:0007669"/>
    <property type="project" value="InterPro"/>
</dbReference>
<dbReference type="InterPro" id="IPR011051">
    <property type="entry name" value="RmlC_Cupin_sf"/>
</dbReference>
<dbReference type="Pfam" id="PF00908">
    <property type="entry name" value="dTDP_sugar_isom"/>
    <property type="match status" value="1"/>
</dbReference>
<evidence type="ECO:0000256" key="3">
    <source>
        <dbReference type="PIRSR" id="PIRSR600888-3"/>
    </source>
</evidence>
<dbReference type="GO" id="GO:0019305">
    <property type="term" value="P:dTDP-rhamnose biosynthetic process"/>
    <property type="evidence" value="ECO:0007669"/>
    <property type="project" value="TreeGrafter"/>
</dbReference>
<dbReference type="AlphaFoldDB" id="A0A2U1FBL0"/>
<dbReference type="Proteomes" id="UP000245639">
    <property type="component" value="Unassembled WGS sequence"/>
</dbReference>
<dbReference type="PANTHER" id="PTHR21047:SF2">
    <property type="entry name" value="THYMIDINE DIPHOSPHO-4-KETO-RHAMNOSE 3,5-EPIMERASE"/>
    <property type="match status" value="1"/>
</dbReference>
<dbReference type="RefSeq" id="WP_116708740.1">
    <property type="nucleotide sequence ID" value="NZ_QEKW01000006.1"/>
</dbReference>
<dbReference type="InterPro" id="IPR000888">
    <property type="entry name" value="RmlC-like"/>
</dbReference>
<evidence type="ECO:0000313" key="5">
    <source>
        <dbReference type="Proteomes" id="UP000245639"/>
    </source>
</evidence>
<keyword evidence="5" id="KW-1185">Reference proteome</keyword>
<name>A0A2U1FBL0_9PSEU</name>
<gene>
    <name evidence="4" type="ORF">C8D89_106222</name>
</gene>
<dbReference type="Gene3D" id="2.60.120.10">
    <property type="entry name" value="Jelly Rolls"/>
    <property type="match status" value="1"/>
</dbReference>
<dbReference type="OrthoDB" id="9800680at2"/>
<dbReference type="GO" id="GO:0005829">
    <property type="term" value="C:cytosol"/>
    <property type="evidence" value="ECO:0007669"/>
    <property type="project" value="TreeGrafter"/>
</dbReference>
<comment type="similarity">
    <text evidence="1">Belongs to the dTDP-4-dehydrorhamnose 3,5-epimerase family.</text>
</comment>
<protein>
    <submittedName>
        <fullName evidence="4">dTDP-4-dehydrorhamnose 3,5-epimerase</fullName>
    </submittedName>
</protein>
<evidence type="ECO:0000256" key="1">
    <source>
        <dbReference type="ARBA" id="ARBA00010154"/>
    </source>
</evidence>
<organism evidence="4 5">
    <name type="scientific">Actinomycetospora cinnamomea</name>
    <dbReference type="NCBI Taxonomy" id="663609"/>
    <lineage>
        <taxon>Bacteria</taxon>
        <taxon>Bacillati</taxon>
        <taxon>Actinomycetota</taxon>
        <taxon>Actinomycetes</taxon>
        <taxon>Pseudonocardiales</taxon>
        <taxon>Pseudonocardiaceae</taxon>
        <taxon>Actinomycetospora</taxon>
    </lineage>
</organism>
<evidence type="ECO:0000313" key="4">
    <source>
        <dbReference type="EMBL" id="PVZ09558.1"/>
    </source>
</evidence>
<feature type="active site" description="Proton acceptor" evidence="2">
    <location>
        <position position="62"/>
    </location>
</feature>
<evidence type="ECO:0000256" key="2">
    <source>
        <dbReference type="PIRSR" id="PIRSR600888-1"/>
    </source>
</evidence>
<feature type="active site" description="Proton donor" evidence="2">
    <location>
        <position position="132"/>
    </location>
</feature>